<dbReference type="Proteomes" id="UP000320300">
    <property type="component" value="Unassembled WGS sequence"/>
</dbReference>
<sequence length="185" mass="20969">MICMKETNSYLLQEVKSEVTALCIELNKILEIDIRVSENIEKACGWLFFMAVAGGLTAIFSEFWIAMVSLAFALAACFLLIYKSKTKLMNRIDVNFWFLERAMKLSGKCASVELNEGIITATDEMSAAVINCKQDLITLKDDLEAVRNDVLTASIIKFYNEQEMRGRYTAAIKNKYNRHGIKEPL</sequence>
<name>A0A521FLE4_9SPHI</name>
<evidence type="ECO:0000313" key="3">
    <source>
        <dbReference type="Proteomes" id="UP000320300"/>
    </source>
</evidence>
<feature type="transmembrane region" description="Helical" evidence="1">
    <location>
        <begin position="43"/>
        <end position="59"/>
    </location>
</feature>
<keyword evidence="1" id="KW-1133">Transmembrane helix</keyword>
<evidence type="ECO:0000313" key="2">
    <source>
        <dbReference type="EMBL" id="SMO96894.1"/>
    </source>
</evidence>
<organism evidence="2 3">
    <name type="scientific">Pedobacter westerhofensis</name>
    <dbReference type="NCBI Taxonomy" id="425512"/>
    <lineage>
        <taxon>Bacteria</taxon>
        <taxon>Pseudomonadati</taxon>
        <taxon>Bacteroidota</taxon>
        <taxon>Sphingobacteriia</taxon>
        <taxon>Sphingobacteriales</taxon>
        <taxon>Sphingobacteriaceae</taxon>
        <taxon>Pedobacter</taxon>
    </lineage>
</organism>
<dbReference type="EMBL" id="FXTN01000013">
    <property type="protein sequence ID" value="SMO96894.1"/>
    <property type="molecule type" value="Genomic_DNA"/>
</dbReference>
<protein>
    <recommendedName>
        <fullName evidence="4">SMODS and SLOG-associating 2TM effector domain-containing protein</fullName>
    </recommendedName>
</protein>
<gene>
    <name evidence="2" type="ORF">SAMN06265348_113165</name>
</gene>
<proteinExistence type="predicted"/>
<evidence type="ECO:0000256" key="1">
    <source>
        <dbReference type="SAM" id="Phobius"/>
    </source>
</evidence>
<feature type="transmembrane region" description="Helical" evidence="1">
    <location>
        <begin position="65"/>
        <end position="82"/>
    </location>
</feature>
<reference evidence="2 3" key="1">
    <citation type="submission" date="2017-05" db="EMBL/GenBank/DDBJ databases">
        <authorList>
            <person name="Varghese N."/>
            <person name="Submissions S."/>
        </authorList>
    </citation>
    <scope>NUCLEOTIDE SEQUENCE [LARGE SCALE GENOMIC DNA]</scope>
    <source>
        <strain evidence="2 3">DSM 19036</strain>
    </source>
</reference>
<keyword evidence="3" id="KW-1185">Reference proteome</keyword>
<dbReference type="AlphaFoldDB" id="A0A521FLE4"/>
<accession>A0A521FLE4</accession>
<evidence type="ECO:0008006" key="4">
    <source>
        <dbReference type="Google" id="ProtNLM"/>
    </source>
</evidence>
<keyword evidence="1" id="KW-0472">Membrane</keyword>
<keyword evidence="1" id="KW-0812">Transmembrane</keyword>